<gene>
    <name evidence="2" type="ORF">CEK00_04760</name>
</gene>
<keyword evidence="1" id="KW-0472">Membrane</keyword>
<accession>A0A270NM63</accession>
<dbReference type="EMBL" id="NJGC01000004">
    <property type="protein sequence ID" value="PAM73161.1"/>
    <property type="molecule type" value="Genomic_DNA"/>
</dbReference>
<feature type="transmembrane region" description="Helical" evidence="1">
    <location>
        <begin position="61"/>
        <end position="82"/>
    </location>
</feature>
<feature type="transmembrane region" description="Helical" evidence="1">
    <location>
        <begin position="34"/>
        <end position="54"/>
    </location>
</feature>
<keyword evidence="1" id="KW-1133">Transmembrane helix</keyword>
<evidence type="ECO:0000256" key="1">
    <source>
        <dbReference type="SAM" id="Phobius"/>
    </source>
</evidence>
<organism evidence="2 3">
    <name type="scientific">Stenotrophomonas maltophilia</name>
    <name type="common">Pseudomonas maltophilia</name>
    <name type="synonym">Xanthomonas maltophilia</name>
    <dbReference type="NCBI Taxonomy" id="40324"/>
    <lineage>
        <taxon>Bacteria</taxon>
        <taxon>Pseudomonadati</taxon>
        <taxon>Pseudomonadota</taxon>
        <taxon>Gammaproteobacteria</taxon>
        <taxon>Lysobacterales</taxon>
        <taxon>Lysobacteraceae</taxon>
        <taxon>Stenotrophomonas</taxon>
        <taxon>Stenotrophomonas maltophilia group</taxon>
    </lineage>
</organism>
<protein>
    <recommendedName>
        <fullName evidence="4">Transmembrane protein</fullName>
    </recommendedName>
</protein>
<comment type="caution">
    <text evidence="2">The sequence shown here is derived from an EMBL/GenBank/DDBJ whole genome shotgun (WGS) entry which is preliminary data.</text>
</comment>
<name>A0A270NM63_STEMA</name>
<evidence type="ECO:0000313" key="2">
    <source>
        <dbReference type="EMBL" id="PAM73161.1"/>
    </source>
</evidence>
<reference evidence="2 3" key="1">
    <citation type="submission" date="2017-06" db="EMBL/GenBank/DDBJ databases">
        <title>Genome sequencing and assembly of Stenotrophomonas maltophilia DF07.</title>
        <authorList>
            <person name="Iyer R."/>
        </authorList>
    </citation>
    <scope>NUCLEOTIDE SEQUENCE [LARGE SCALE GENOMIC DNA]</scope>
    <source>
        <strain evidence="2 3">DF07</strain>
    </source>
</reference>
<evidence type="ECO:0008006" key="4">
    <source>
        <dbReference type="Google" id="ProtNLM"/>
    </source>
</evidence>
<dbReference type="AlphaFoldDB" id="A0A270NM63"/>
<sequence>MLASALLAVALYLASRRSSDVEYAAAFQFATWTVAVLVALFALVFGLAAIWGFVRVSQSWFRYPVALVMLLAITAFITWGILDAYFQLCADGIALICLSI</sequence>
<keyword evidence="1" id="KW-0812">Transmembrane</keyword>
<proteinExistence type="predicted"/>
<evidence type="ECO:0000313" key="3">
    <source>
        <dbReference type="Proteomes" id="UP000216433"/>
    </source>
</evidence>
<dbReference type="Proteomes" id="UP000216433">
    <property type="component" value="Unassembled WGS sequence"/>
</dbReference>